<keyword evidence="1" id="KW-1133">Transmembrane helix</keyword>
<reference evidence="2" key="1">
    <citation type="submission" date="2018-05" db="EMBL/GenBank/DDBJ databases">
        <authorList>
            <person name="Lanie J.A."/>
            <person name="Ng W.-L."/>
            <person name="Kazmierczak K.M."/>
            <person name="Andrzejewski T.M."/>
            <person name="Davidsen T.M."/>
            <person name="Wayne K.J."/>
            <person name="Tettelin H."/>
            <person name="Glass J.I."/>
            <person name="Rusch D."/>
            <person name="Podicherti R."/>
            <person name="Tsui H.-C.T."/>
            <person name="Winkler M.E."/>
        </authorList>
    </citation>
    <scope>NUCLEOTIDE SEQUENCE</scope>
</reference>
<gene>
    <name evidence="2" type="ORF">METZ01_LOCUS401702</name>
</gene>
<keyword evidence="1" id="KW-0472">Membrane</keyword>
<protein>
    <submittedName>
        <fullName evidence="2">Uncharacterized protein</fullName>
    </submittedName>
</protein>
<name>A0A382VSG8_9ZZZZ</name>
<evidence type="ECO:0000313" key="2">
    <source>
        <dbReference type="EMBL" id="SVD48848.1"/>
    </source>
</evidence>
<proteinExistence type="predicted"/>
<sequence length="172" mass="18861">MFGVISLLLACQLSPPEDLPALGGAFVGYTYSETPVVQEEIDVGYGYTMIFRAYDLGEDARFVVYAEKQAGGYYNGMVRLGIQDPDGNAYTIYKNHDAEVVDRPILWKVRSAGNHKVTVTLKIYDAFEKQMAFEVPLVRQPVSLAVIGGVAAVLIIVVCIVGYSLKKRQSSA</sequence>
<evidence type="ECO:0000256" key="1">
    <source>
        <dbReference type="SAM" id="Phobius"/>
    </source>
</evidence>
<organism evidence="2">
    <name type="scientific">marine metagenome</name>
    <dbReference type="NCBI Taxonomy" id="408172"/>
    <lineage>
        <taxon>unclassified sequences</taxon>
        <taxon>metagenomes</taxon>
        <taxon>ecological metagenomes</taxon>
    </lineage>
</organism>
<dbReference type="EMBL" id="UINC01153889">
    <property type="protein sequence ID" value="SVD48848.1"/>
    <property type="molecule type" value="Genomic_DNA"/>
</dbReference>
<accession>A0A382VSG8</accession>
<keyword evidence="1" id="KW-0812">Transmembrane</keyword>
<dbReference type="AlphaFoldDB" id="A0A382VSG8"/>
<feature type="transmembrane region" description="Helical" evidence="1">
    <location>
        <begin position="142"/>
        <end position="165"/>
    </location>
</feature>